<sequence>MKPRWMAVKSVSTYTVGISVVYLMVPASYTSATLPFVTAIALYIHQSDSV</sequence>
<dbReference type="AlphaFoldDB" id="A0A0E9RW64"/>
<protein>
    <submittedName>
        <fullName evidence="2">Uncharacterized protein</fullName>
    </submittedName>
</protein>
<keyword evidence="1" id="KW-0812">Transmembrane</keyword>
<dbReference type="EMBL" id="GBXM01075221">
    <property type="protein sequence ID" value="JAH33356.1"/>
    <property type="molecule type" value="Transcribed_RNA"/>
</dbReference>
<keyword evidence="1" id="KW-1133">Transmembrane helix</keyword>
<keyword evidence="1" id="KW-0472">Membrane</keyword>
<accession>A0A0E9RW64</accession>
<name>A0A0E9RW64_ANGAN</name>
<evidence type="ECO:0000256" key="1">
    <source>
        <dbReference type="SAM" id="Phobius"/>
    </source>
</evidence>
<reference evidence="2" key="1">
    <citation type="submission" date="2014-11" db="EMBL/GenBank/DDBJ databases">
        <authorList>
            <person name="Amaro Gonzalez C."/>
        </authorList>
    </citation>
    <scope>NUCLEOTIDE SEQUENCE</scope>
</reference>
<proteinExistence type="predicted"/>
<evidence type="ECO:0000313" key="2">
    <source>
        <dbReference type="EMBL" id="JAH33356.1"/>
    </source>
</evidence>
<reference evidence="2" key="2">
    <citation type="journal article" date="2015" name="Fish Shellfish Immunol.">
        <title>Early steps in the European eel (Anguilla anguilla)-Vibrio vulnificus interaction in the gills: Role of the RtxA13 toxin.</title>
        <authorList>
            <person name="Callol A."/>
            <person name="Pajuelo D."/>
            <person name="Ebbesson L."/>
            <person name="Teles M."/>
            <person name="MacKenzie S."/>
            <person name="Amaro C."/>
        </authorList>
    </citation>
    <scope>NUCLEOTIDE SEQUENCE</scope>
</reference>
<feature type="transmembrane region" description="Helical" evidence="1">
    <location>
        <begin position="20"/>
        <end position="44"/>
    </location>
</feature>
<organism evidence="2">
    <name type="scientific">Anguilla anguilla</name>
    <name type="common">European freshwater eel</name>
    <name type="synonym">Muraena anguilla</name>
    <dbReference type="NCBI Taxonomy" id="7936"/>
    <lineage>
        <taxon>Eukaryota</taxon>
        <taxon>Metazoa</taxon>
        <taxon>Chordata</taxon>
        <taxon>Craniata</taxon>
        <taxon>Vertebrata</taxon>
        <taxon>Euteleostomi</taxon>
        <taxon>Actinopterygii</taxon>
        <taxon>Neopterygii</taxon>
        <taxon>Teleostei</taxon>
        <taxon>Anguilliformes</taxon>
        <taxon>Anguillidae</taxon>
        <taxon>Anguilla</taxon>
    </lineage>
</organism>